<evidence type="ECO:0000313" key="4">
    <source>
        <dbReference type="Proteomes" id="UP000325780"/>
    </source>
</evidence>
<dbReference type="EMBL" id="ML742149">
    <property type="protein sequence ID" value="KAE8148699.1"/>
    <property type="molecule type" value="Genomic_DNA"/>
</dbReference>
<sequence length="106" mass="11234">MTSHKILISLLTFFILCVSTGHAVPSPNEVASLEETTPANLNANNNGRCVGRCLSPGFCRCVPPPRFCSCPNPGGHCVCDYDLKSSVTSQEHAPDKGGNAVDTTKE</sequence>
<reference evidence="3 4" key="1">
    <citation type="submission" date="2019-04" db="EMBL/GenBank/DDBJ databases">
        <title>Friends and foes A comparative genomics study of 23 Aspergillus species from section Flavi.</title>
        <authorList>
            <consortium name="DOE Joint Genome Institute"/>
            <person name="Kjaerbolling I."/>
            <person name="Vesth T."/>
            <person name="Frisvad J.C."/>
            <person name="Nybo J.L."/>
            <person name="Theobald S."/>
            <person name="Kildgaard S."/>
            <person name="Isbrandt T."/>
            <person name="Kuo A."/>
            <person name="Sato A."/>
            <person name="Lyhne E.K."/>
            <person name="Kogle M.E."/>
            <person name="Wiebenga A."/>
            <person name="Kun R.S."/>
            <person name="Lubbers R.J."/>
            <person name="Makela M.R."/>
            <person name="Barry K."/>
            <person name="Chovatia M."/>
            <person name="Clum A."/>
            <person name="Daum C."/>
            <person name="Haridas S."/>
            <person name="He G."/>
            <person name="LaButti K."/>
            <person name="Lipzen A."/>
            <person name="Mondo S."/>
            <person name="Riley R."/>
            <person name="Salamov A."/>
            <person name="Simmons B.A."/>
            <person name="Magnuson J.K."/>
            <person name="Henrissat B."/>
            <person name="Mortensen U.H."/>
            <person name="Larsen T.O."/>
            <person name="Devries R.P."/>
            <person name="Grigoriev I.V."/>
            <person name="Machida M."/>
            <person name="Baker S.E."/>
            <person name="Andersen M.R."/>
        </authorList>
    </citation>
    <scope>NUCLEOTIDE SEQUENCE [LARGE SCALE GENOMIC DNA]</scope>
    <source>
        <strain evidence="3 4">IBT 18842</strain>
    </source>
</reference>
<organism evidence="3 4">
    <name type="scientific">Aspergillus avenaceus</name>
    <dbReference type="NCBI Taxonomy" id="36643"/>
    <lineage>
        <taxon>Eukaryota</taxon>
        <taxon>Fungi</taxon>
        <taxon>Dikarya</taxon>
        <taxon>Ascomycota</taxon>
        <taxon>Pezizomycotina</taxon>
        <taxon>Eurotiomycetes</taxon>
        <taxon>Eurotiomycetidae</taxon>
        <taxon>Eurotiales</taxon>
        <taxon>Aspergillaceae</taxon>
        <taxon>Aspergillus</taxon>
        <taxon>Aspergillus subgen. Circumdati</taxon>
    </lineage>
</organism>
<evidence type="ECO:0000313" key="3">
    <source>
        <dbReference type="EMBL" id="KAE8148699.1"/>
    </source>
</evidence>
<proteinExistence type="predicted"/>
<feature type="region of interest" description="Disordered" evidence="1">
    <location>
        <begin position="87"/>
        <end position="106"/>
    </location>
</feature>
<feature type="signal peptide" evidence="2">
    <location>
        <begin position="1"/>
        <end position="23"/>
    </location>
</feature>
<evidence type="ECO:0000256" key="2">
    <source>
        <dbReference type="SAM" id="SignalP"/>
    </source>
</evidence>
<protein>
    <submittedName>
        <fullName evidence="3">Uncharacterized protein</fullName>
    </submittedName>
</protein>
<name>A0A5N6TRC5_ASPAV</name>
<keyword evidence="2" id="KW-0732">Signal</keyword>
<dbReference type="Proteomes" id="UP000325780">
    <property type="component" value="Unassembled WGS sequence"/>
</dbReference>
<evidence type="ECO:0000256" key="1">
    <source>
        <dbReference type="SAM" id="MobiDB-lite"/>
    </source>
</evidence>
<dbReference type="AlphaFoldDB" id="A0A5N6TRC5"/>
<accession>A0A5N6TRC5</accession>
<keyword evidence="4" id="KW-1185">Reference proteome</keyword>
<feature type="chain" id="PRO_5024898868" evidence="2">
    <location>
        <begin position="24"/>
        <end position="106"/>
    </location>
</feature>
<gene>
    <name evidence="3" type="ORF">BDV25DRAFT_141499</name>
</gene>